<dbReference type="OrthoDB" id="4095124at2759"/>
<evidence type="ECO:0000313" key="4">
    <source>
        <dbReference type="EMBL" id="RKF57818.1"/>
    </source>
</evidence>
<dbReference type="InterPro" id="IPR055449">
    <property type="entry name" value="Iec3-like_M"/>
</dbReference>
<proteinExistence type="predicted"/>
<reference evidence="4 5" key="1">
    <citation type="journal article" date="2018" name="BMC Genomics">
        <title>Comparative genome analyses reveal sequence features reflecting distinct modes of host-adaptation between dicot and monocot powdery mildew.</title>
        <authorList>
            <person name="Wu Y."/>
            <person name="Ma X."/>
            <person name="Pan Z."/>
            <person name="Kale S.D."/>
            <person name="Song Y."/>
            <person name="King H."/>
            <person name="Zhang Q."/>
            <person name="Presley C."/>
            <person name="Deng X."/>
            <person name="Wei C.I."/>
            <person name="Xiao S."/>
        </authorList>
    </citation>
    <scope>NUCLEOTIDE SEQUENCE [LARGE SCALE GENOMIC DNA]</scope>
    <source>
        <strain evidence="4">UCSC1</strain>
    </source>
</reference>
<dbReference type="GO" id="GO:0006338">
    <property type="term" value="P:chromatin remodeling"/>
    <property type="evidence" value="ECO:0007669"/>
    <property type="project" value="InterPro"/>
</dbReference>
<protein>
    <recommendedName>
        <fullName evidence="6">IEC3 subunit of the Ino80 complex, chromatin re-modelling-domain-containing protein</fullName>
    </recommendedName>
</protein>
<name>A0A420HK53_9PEZI</name>
<dbReference type="Pfam" id="PF14612">
    <property type="entry name" value="Ino80_Iec3"/>
    <property type="match status" value="1"/>
</dbReference>
<organism evidence="4 5">
    <name type="scientific">Golovinomyces cichoracearum</name>
    <dbReference type="NCBI Taxonomy" id="62708"/>
    <lineage>
        <taxon>Eukaryota</taxon>
        <taxon>Fungi</taxon>
        <taxon>Dikarya</taxon>
        <taxon>Ascomycota</taxon>
        <taxon>Pezizomycotina</taxon>
        <taxon>Leotiomycetes</taxon>
        <taxon>Erysiphales</taxon>
        <taxon>Erysiphaceae</taxon>
        <taxon>Golovinomyces</taxon>
    </lineage>
</organism>
<comment type="caution">
    <text evidence="4">The sequence shown here is derived from an EMBL/GenBank/DDBJ whole genome shotgun (WGS) entry which is preliminary data.</text>
</comment>
<feature type="compositionally biased region" description="Basic residues" evidence="1">
    <location>
        <begin position="322"/>
        <end position="331"/>
    </location>
</feature>
<feature type="region of interest" description="Disordered" evidence="1">
    <location>
        <begin position="244"/>
        <end position="365"/>
    </location>
</feature>
<accession>A0A420HK53</accession>
<dbReference type="EMBL" id="MCBR01018705">
    <property type="protein sequence ID" value="RKF57818.1"/>
    <property type="molecule type" value="Genomic_DNA"/>
</dbReference>
<evidence type="ECO:0000259" key="3">
    <source>
        <dbReference type="Pfam" id="PF24244"/>
    </source>
</evidence>
<feature type="compositionally biased region" description="Basic and acidic residues" evidence="1">
    <location>
        <begin position="303"/>
        <end position="321"/>
    </location>
</feature>
<feature type="compositionally biased region" description="Pro residues" evidence="1">
    <location>
        <begin position="352"/>
        <end position="365"/>
    </location>
</feature>
<feature type="region of interest" description="Disordered" evidence="1">
    <location>
        <begin position="1"/>
        <end position="27"/>
    </location>
</feature>
<feature type="domain" description="INO80 complex subunit 3-like middle region" evidence="3">
    <location>
        <begin position="151"/>
        <end position="247"/>
    </location>
</feature>
<evidence type="ECO:0000313" key="5">
    <source>
        <dbReference type="Proteomes" id="UP000285405"/>
    </source>
</evidence>
<evidence type="ECO:0008006" key="6">
    <source>
        <dbReference type="Google" id="ProtNLM"/>
    </source>
</evidence>
<dbReference type="AlphaFoldDB" id="A0A420HK53"/>
<gene>
    <name evidence="4" type="ORF">GcC1_187009</name>
</gene>
<dbReference type="Pfam" id="PF24244">
    <property type="entry name" value="Iec3-like_M"/>
    <property type="match status" value="1"/>
</dbReference>
<dbReference type="GO" id="GO:0031011">
    <property type="term" value="C:Ino80 complex"/>
    <property type="evidence" value="ECO:0007669"/>
    <property type="project" value="InterPro"/>
</dbReference>
<sequence>MELRREEVLTDTNAAASHKVTGGHSTQPSYRSFKKKFRKTKLKFDEAIQQNKELFFDEQRAVQTAKRLAFQIDQILDMLFDVNNSAHVPEEKRIDLTIKTPCLPEIPPLVSQDDLLKISELQSSKGKALYKEICDMIAARDSLKPRRTPQKSLALLMSTTHHLSSNNPHLPLDLLTSIEPEECQHSYLTPDQIDEFYQRVDTSRGDFLSLPRIPAQESLQDPVFGNLHSPYNWLRRNVPQIFLQDSESSEKPSGKPGALRGAGKRVNIPAPSKPDTLEIVEENGLGYDFNSGTSKEKEKKRKREEDVIGHANKKGVEDNKVKRPRQTRKKKSEGSDEKNVSTNNRKSRKPKVPSPSPDAHPFGPT</sequence>
<evidence type="ECO:0000259" key="2">
    <source>
        <dbReference type="Pfam" id="PF14612"/>
    </source>
</evidence>
<dbReference type="Proteomes" id="UP000285405">
    <property type="component" value="Unassembled WGS sequence"/>
</dbReference>
<feature type="domain" description="INO80 complex subunit 3 N-terminal" evidence="2">
    <location>
        <begin position="31"/>
        <end position="99"/>
    </location>
</feature>
<dbReference type="InterPro" id="IPR032742">
    <property type="entry name" value="Iec3_N"/>
</dbReference>
<evidence type="ECO:0000256" key="1">
    <source>
        <dbReference type="SAM" id="MobiDB-lite"/>
    </source>
</evidence>